<sequence>MTDDRRVQDHRGQAVERLVIRVHRDGGRCWGCGPDGPDGCALLPWAIRRTVQHDLASAARRILAEHWPTEDGCRICRTPDCPALLAACAYLDLIGDDYLPVPMPPPDRLLVPGTSIAIAVRAADAAADAQAREVAARPAGPG</sequence>
<protein>
    <recommendedName>
        <fullName evidence="3">4Fe-4S Wbl-type domain-containing protein</fullName>
    </recommendedName>
</protein>
<evidence type="ECO:0000313" key="1">
    <source>
        <dbReference type="EMBL" id="MBF9129714.1"/>
    </source>
</evidence>
<name>A0ABS0GUV0_9ACTN</name>
<comment type="caution">
    <text evidence="1">The sequence shown here is derived from an EMBL/GenBank/DDBJ whole genome shotgun (WGS) entry which is preliminary data.</text>
</comment>
<evidence type="ECO:0000313" key="2">
    <source>
        <dbReference type="Proteomes" id="UP000638560"/>
    </source>
</evidence>
<accession>A0ABS0GUV0</accession>
<reference evidence="1 2" key="1">
    <citation type="submission" date="2020-11" db="EMBL/GenBank/DDBJ databases">
        <title>A novel isolate from a Black sea contaminated sediment with potential to produce alkanes: Plantactinospora alkalitolerans sp. nov.</title>
        <authorList>
            <person name="Carro L."/>
            <person name="Veyisoglu A."/>
            <person name="Guven K."/>
            <person name="Schumann P."/>
            <person name="Klenk H.-P."/>
            <person name="Sahin N."/>
        </authorList>
    </citation>
    <scope>NUCLEOTIDE SEQUENCE [LARGE SCALE GENOMIC DNA]</scope>
    <source>
        <strain evidence="1 2">S1510</strain>
    </source>
</reference>
<evidence type="ECO:0008006" key="3">
    <source>
        <dbReference type="Google" id="ProtNLM"/>
    </source>
</evidence>
<proteinExistence type="predicted"/>
<dbReference type="EMBL" id="JADPUN010000130">
    <property type="protein sequence ID" value="MBF9129714.1"/>
    <property type="molecule type" value="Genomic_DNA"/>
</dbReference>
<keyword evidence="2" id="KW-1185">Reference proteome</keyword>
<gene>
    <name evidence="1" type="ORF">I0C86_12205</name>
</gene>
<organism evidence="1 2">
    <name type="scientific">Plantactinospora alkalitolerans</name>
    <dbReference type="NCBI Taxonomy" id="2789879"/>
    <lineage>
        <taxon>Bacteria</taxon>
        <taxon>Bacillati</taxon>
        <taxon>Actinomycetota</taxon>
        <taxon>Actinomycetes</taxon>
        <taxon>Micromonosporales</taxon>
        <taxon>Micromonosporaceae</taxon>
        <taxon>Plantactinospora</taxon>
    </lineage>
</organism>
<dbReference type="RefSeq" id="WP_196201336.1">
    <property type="nucleotide sequence ID" value="NZ_JADPUN010000130.1"/>
</dbReference>
<dbReference type="Proteomes" id="UP000638560">
    <property type="component" value="Unassembled WGS sequence"/>
</dbReference>